<accession>A0A0D9ZQ98</accession>
<reference evidence="2" key="2">
    <citation type="submission" date="2018-05" db="EMBL/GenBank/DDBJ databases">
        <title>OgluRS3 (Oryza glumaepatula Reference Sequence Version 3).</title>
        <authorList>
            <person name="Zhang J."/>
            <person name="Kudrna D."/>
            <person name="Lee S."/>
            <person name="Talag J."/>
            <person name="Welchert J."/>
            <person name="Wing R.A."/>
        </authorList>
    </citation>
    <scope>NUCLEOTIDE SEQUENCE [LARGE SCALE GENOMIC DNA]</scope>
</reference>
<proteinExistence type="predicted"/>
<dbReference type="AlphaFoldDB" id="A0A0D9ZQ98"/>
<sequence>MARRGDSCLLPPWGMMNWIRRIIFCSPRAIWGRRPRPNGGRRRPRPIQRLFRVSHPAVNPTAEPIGRQFLEQLDYPLPTITGSALLDETNLILHDFYKNISDIRSQIYNQQGLRLAKMNVVKEQALWEEAEELVCTSKKIFDSTNLDKKLLYPFPSWFNSRETRKKNYLDLTSWVSLLETYANERSASPEADDEAYDVGLDDDKTGDASADLDYEKSACSGETSDAAFDEESASPGDATKQADIDEPIAILGTPMVARSVDYRVVTVGNPGAAPAAPYIPVRPHRRNFFLAASATSVW</sequence>
<evidence type="ECO:0000256" key="1">
    <source>
        <dbReference type="SAM" id="MobiDB-lite"/>
    </source>
</evidence>
<dbReference type="Proteomes" id="UP000026961">
    <property type="component" value="Chromosome 4"/>
</dbReference>
<name>A0A0D9ZQ98_9ORYZ</name>
<evidence type="ECO:0000313" key="3">
    <source>
        <dbReference type="Proteomes" id="UP000026961"/>
    </source>
</evidence>
<evidence type="ECO:0000313" key="2">
    <source>
        <dbReference type="EnsemblPlants" id="OGLUM04G24270.2"/>
    </source>
</evidence>
<organism evidence="2">
    <name type="scientific">Oryza glumipatula</name>
    <dbReference type="NCBI Taxonomy" id="40148"/>
    <lineage>
        <taxon>Eukaryota</taxon>
        <taxon>Viridiplantae</taxon>
        <taxon>Streptophyta</taxon>
        <taxon>Embryophyta</taxon>
        <taxon>Tracheophyta</taxon>
        <taxon>Spermatophyta</taxon>
        <taxon>Magnoliopsida</taxon>
        <taxon>Liliopsida</taxon>
        <taxon>Poales</taxon>
        <taxon>Poaceae</taxon>
        <taxon>BOP clade</taxon>
        <taxon>Oryzoideae</taxon>
        <taxon>Oryzeae</taxon>
        <taxon>Oryzinae</taxon>
        <taxon>Oryza</taxon>
    </lineage>
</organism>
<dbReference type="Gramene" id="OGLUM04G24270.2">
    <property type="protein sequence ID" value="OGLUM04G24270.2"/>
    <property type="gene ID" value="OGLUM04G24270"/>
</dbReference>
<dbReference type="EnsemblPlants" id="OGLUM04G24270.2">
    <property type="protein sequence ID" value="OGLUM04G24270.2"/>
    <property type="gene ID" value="OGLUM04G24270"/>
</dbReference>
<feature type="region of interest" description="Disordered" evidence="1">
    <location>
        <begin position="221"/>
        <end position="245"/>
    </location>
</feature>
<reference evidence="2" key="1">
    <citation type="submission" date="2015-04" db="UniProtKB">
        <authorList>
            <consortium name="EnsemblPlants"/>
        </authorList>
    </citation>
    <scope>IDENTIFICATION</scope>
</reference>
<keyword evidence="3" id="KW-1185">Reference proteome</keyword>
<protein>
    <submittedName>
        <fullName evidence="2">Uncharacterized protein</fullName>
    </submittedName>
</protein>